<sequence length="155" mass="17010">MAPRGSIHVDLDPDAAIELVATSFANARGWAIERRGRALSIHRKHSFDYYFGSEPGPSANILQGGVGLEIEARPLRDGGAHVRAGITRHNWPSVFGFVVADLVSTLGFGTLWAAMAALEQRRAHRGGMQRLIGLAIEPLMPHQRTVDPGPFRRRR</sequence>
<name>A0A2S9Y2U1_9BACT</name>
<keyword evidence="1" id="KW-1133">Transmembrane helix</keyword>
<evidence type="ECO:0000313" key="2">
    <source>
        <dbReference type="EMBL" id="PRP99351.1"/>
    </source>
</evidence>
<gene>
    <name evidence="2" type="ORF">ENSA7_63930</name>
</gene>
<dbReference type="Proteomes" id="UP000238823">
    <property type="component" value="Unassembled WGS sequence"/>
</dbReference>
<accession>A0A2S9Y2U1</accession>
<dbReference type="RefSeq" id="WP_106093235.1">
    <property type="nucleotide sequence ID" value="NZ_PVNL01000121.1"/>
</dbReference>
<evidence type="ECO:0000256" key="1">
    <source>
        <dbReference type="SAM" id="Phobius"/>
    </source>
</evidence>
<keyword evidence="1" id="KW-0472">Membrane</keyword>
<protein>
    <submittedName>
        <fullName evidence="2">Uncharacterized protein</fullName>
    </submittedName>
</protein>
<reference evidence="2 3" key="1">
    <citation type="submission" date="2018-03" db="EMBL/GenBank/DDBJ databases">
        <title>Draft Genome Sequences of the Obligatory Marine Myxobacteria Enhygromyxa salina SWB007.</title>
        <authorList>
            <person name="Poehlein A."/>
            <person name="Moghaddam J.A."/>
            <person name="Harms H."/>
            <person name="Alanjari M."/>
            <person name="Koenig G.M."/>
            <person name="Daniel R."/>
            <person name="Schaeberle T.F."/>
        </authorList>
    </citation>
    <scope>NUCLEOTIDE SEQUENCE [LARGE SCALE GENOMIC DNA]</scope>
    <source>
        <strain evidence="2 3">SWB007</strain>
    </source>
</reference>
<keyword evidence="1" id="KW-0812">Transmembrane</keyword>
<comment type="caution">
    <text evidence="2">The sequence shown here is derived from an EMBL/GenBank/DDBJ whole genome shotgun (WGS) entry which is preliminary data.</text>
</comment>
<evidence type="ECO:0000313" key="3">
    <source>
        <dbReference type="Proteomes" id="UP000238823"/>
    </source>
</evidence>
<dbReference type="EMBL" id="PVNL01000121">
    <property type="protein sequence ID" value="PRP99351.1"/>
    <property type="molecule type" value="Genomic_DNA"/>
</dbReference>
<feature type="transmembrane region" description="Helical" evidence="1">
    <location>
        <begin position="94"/>
        <end position="118"/>
    </location>
</feature>
<organism evidence="2 3">
    <name type="scientific">Enhygromyxa salina</name>
    <dbReference type="NCBI Taxonomy" id="215803"/>
    <lineage>
        <taxon>Bacteria</taxon>
        <taxon>Pseudomonadati</taxon>
        <taxon>Myxococcota</taxon>
        <taxon>Polyangia</taxon>
        <taxon>Nannocystales</taxon>
        <taxon>Nannocystaceae</taxon>
        <taxon>Enhygromyxa</taxon>
    </lineage>
</organism>
<proteinExistence type="predicted"/>
<dbReference type="AlphaFoldDB" id="A0A2S9Y2U1"/>